<dbReference type="EMBL" id="JBHRSK010000004">
    <property type="protein sequence ID" value="MFC2967819.1"/>
    <property type="molecule type" value="Genomic_DNA"/>
</dbReference>
<keyword evidence="3" id="KW-1133">Transmembrane helix</keyword>
<evidence type="ECO:0000256" key="2">
    <source>
        <dbReference type="SAM" id="MobiDB-lite"/>
    </source>
</evidence>
<dbReference type="NCBIfam" id="TIGR03142">
    <property type="entry name" value="cytochro_ccmI"/>
    <property type="match status" value="1"/>
</dbReference>
<reference evidence="5" key="1">
    <citation type="journal article" date="2019" name="Int. J. Syst. Evol. Microbiol.">
        <title>The Global Catalogue of Microorganisms (GCM) 10K type strain sequencing project: providing services to taxonomists for standard genome sequencing and annotation.</title>
        <authorList>
            <consortium name="The Broad Institute Genomics Platform"/>
            <consortium name="The Broad Institute Genome Sequencing Center for Infectious Disease"/>
            <person name="Wu L."/>
            <person name="Ma J."/>
        </authorList>
    </citation>
    <scope>NUCLEOTIDE SEQUENCE [LARGE SCALE GENOMIC DNA]</scope>
    <source>
        <strain evidence="5">KCTC 62192</strain>
    </source>
</reference>
<evidence type="ECO:0000313" key="4">
    <source>
        <dbReference type="EMBL" id="MFC2967819.1"/>
    </source>
</evidence>
<feature type="compositionally biased region" description="Gly residues" evidence="2">
    <location>
        <begin position="407"/>
        <end position="416"/>
    </location>
</feature>
<proteinExistence type="predicted"/>
<evidence type="ECO:0000313" key="5">
    <source>
        <dbReference type="Proteomes" id="UP001595443"/>
    </source>
</evidence>
<comment type="caution">
    <text evidence="4">The sequence shown here is derived from an EMBL/GenBank/DDBJ whole genome shotgun (WGS) entry which is preliminary data.</text>
</comment>
<feature type="transmembrane region" description="Helical" evidence="3">
    <location>
        <begin position="6"/>
        <end position="25"/>
    </location>
</feature>
<keyword evidence="5" id="KW-1185">Reference proteome</keyword>
<dbReference type="InterPro" id="IPR017560">
    <property type="entry name" value="Cyt_c_biogenesis_CcmI"/>
</dbReference>
<feature type="compositionally biased region" description="Low complexity" evidence="2">
    <location>
        <begin position="417"/>
        <end position="431"/>
    </location>
</feature>
<sequence>MDFLANWGFWTAVGGLTVAVAALMIRALIRGRDRGTPAAAYDLQVYRDQLREVDKDEARGVISAEEAKRLRTEVSRRVLEADKALQAADGGAPAPREATIAVGLVIAVLCLGAVWLYLRVGAPGYPDLPLAERLAQAEKARADRPSQATIEAEVAKKFTPPKADPKYVALIEKLRQAVAKKPDDLTGQQLLVQHEQRLGNFSAAWKAQQAINRIKGDKVTAQDWAIQADLMVIAADGYVSPETEQVLKKALLLDPKNKIARFYTGEMLTQTGRPDLAFRLWQPLMEEGPPDAPWVQMIRAQIGEIAREAGIRYNPPGMKGPSAADMAAAQDMTPEERQQMIRGMVQQLSDRLNTEGGSPQEWARLVGAYGVLGETDKQAAALEKARKALADNPDALKMVEQAAKGGGAPMMGGAGGQAPAAQAPALPGPTAEDMQAAGKMSAADRQQMIKDMVQRLADKLANEGGTAPEWARLINAYGVLGNTERAKAIWGEARTRFAGRDQDLALIRAAAQKAGVAE</sequence>
<dbReference type="SUPFAM" id="SSF48452">
    <property type="entry name" value="TPR-like"/>
    <property type="match status" value="1"/>
</dbReference>
<evidence type="ECO:0000256" key="3">
    <source>
        <dbReference type="SAM" id="Phobius"/>
    </source>
</evidence>
<evidence type="ECO:0000256" key="1">
    <source>
        <dbReference type="ARBA" id="ARBA00022748"/>
    </source>
</evidence>
<gene>
    <name evidence="4" type="primary">ccmI</name>
    <name evidence="4" type="ORF">ACFOES_06915</name>
</gene>
<feature type="transmembrane region" description="Helical" evidence="3">
    <location>
        <begin position="98"/>
        <end position="118"/>
    </location>
</feature>
<name>A0ABV7AEM6_9RHOB</name>
<dbReference type="InterPro" id="IPR011990">
    <property type="entry name" value="TPR-like_helical_dom_sf"/>
</dbReference>
<dbReference type="Gene3D" id="1.25.40.10">
    <property type="entry name" value="Tetratricopeptide repeat domain"/>
    <property type="match status" value="1"/>
</dbReference>
<keyword evidence="1" id="KW-0201">Cytochrome c-type biogenesis</keyword>
<organism evidence="4 5">
    <name type="scientific">Acidimangrovimonas pyrenivorans</name>
    <dbReference type="NCBI Taxonomy" id="2030798"/>
    <lineage>
        <taxon>Bacteria</taxon>
        <taxon>Pseudomonadati</taxon>
        <taxon>Pseudomonadota</taxon>
        <taxon>Alphaproteobacteria</taxon>
        <taxon>Rhodobacterales</taxon>
        <taxon>Paracoccaceae</taxon>
        <taxon>Acidimangrovimonas</taxon>
    </lineage>
</organism>
<keyword evidence="3" id="KW-0812">Transmembrane</keyword>
<dbReference type="RefSeq" id="WP_377832465.1">
    <property type="nucleotide sequence ID" value="NZ_JBHRSK010000004.1"/>
</dbReference>
<dbReference type="Proteomes" id="UP001595443">
    <property type="component" value="Unassembled WGS sequence"/>
</dbReference>
<protein>
    <submittedName>
        <fullName evidence="4">C-type cytochrome biogenesis protein CcmI</fullName>
    </submittedName>
</protein>
<accession>A0ABV7AEM6</accession>
<keyword evidence="3" id="KW-0472">Membrane</keyword>
<feature type="region of interest" description="Disordered" evidence="2">
    <location>
        <begin position="407"/>
        <end position="432"/>
    </location>
</feature>